<dbReference type="SUPFAM" id="SSF57625">
    <property type="entry name" value="Invertebrate chitin-binding proteins"/>
    <property type="match status" value="2"/>
</dbReference>
<feature type="region of interest" description="Disordered" evidence="6">
    <location>
        <begin position="267"/>
        <end position="286"/>
    </location>
</feature>
<evidence type="ECO:0000256" key="6">
    <source>
        <dbReference type="SAM" id="MobiDB-lite"/>
    </source>
</evidence>
<feature type="domain" description="Chitin-binding type-2" evidence="8">
    <location>
        <begin position="339"/>
        <end position="395"/>
    </location>
</feature>
<dbReference type="OrthoDB" id="7672565at2759"/>
<evidence type="ECO:0000256" key="3">
    <source>
        <dbReference type="ARBA" id="ARBA00022737"/>
    </source>
</evidence>
<name>E2BJP7_HARSA</name>
<dbReference type="SMART" id="SM00494">
    <property type="entry name" value="ChtBD2"/>
    <property type="match status" value="2"/>
</dbReference>
<evidence type="ECO:0000313" key="10">
    <source>
        <dbReference type="Proteomes" id="UP000008237"/>
    </source>
</evidence>
<feature type="compositionally biased region" description="Polar residues" evidence="6">
    <location>
        <begin position="275"/>
        <end position="286"/>
    </location>
</feature>
<keyword evidence="10" id="KW-1185">Reference proteome</keyword>
<dbReference type="InterPro" id="IPR002557">
    <property type="entry name" value="Chitin-bd_dom"/>
</dbReference>
<organism evidence="10">
    <name type="scientific">Harpegnathos saltator</name>
    <name type="common">Jerdon's jumping ant</name>
    <dbReference type="NCBI Taxonomy" id="610380"/>
    <lineage>
        <taxon>Eukaryota</taxon>
        <taxon>Metazoa</taxon>
        <taxon>Ecdysozoa</taxon>
        <taxon>Arthropoda</taxon>
        <taxon>Hexapoda</taxon>
        <taxon>Insecta</taxon>
        <taxon>Pterygota</taxon>
        <taxon>Neoptera</taxon>
        <taxon>Endopterygota</taxon>
        <taxon>Hymenoptera</taxon>
        <taxon>Apocrita</taxon>
        <taxon>Aculeata</taxon>
        <taxon>Formicoidea</taxon>
        <taxon>Formicidae</taxon>
        <taxon>Ponerinae</taxon>
        <taxon>Ponerini</taxon>
        <taxon>Harpegnathos</taxon>
    </lineage>
</organism>
<keyword evidence="4" id="KW-1015">Disulfide bond</keyword>
<evidence type="ECO:0000256" key="5">
    <source>
        <dbReference type="ARBA" id="ARBA00023180"/>
    </source>
</evidence>
<reference evidence="9 10" key="1">
    <citation type="journal article" date="2010" name="Science">
        <title>Genomic comparison of the ants Camponotus floridanus and Harpegnathos saltator.</title>
        <authorList>
            <person name="Bonasio R."/>
            <person name="Zhang G."/>
            <person name="Ye C."/>
            <person name="Mutti N.S."/>
            <person name="Fang X."/>
            <person name="Qin N."/>
            <person name="Donahue G."/>
            <person name="Yang P."/>
            <person name="Li Q."/>
            <person name="Li C."/>
            <person name="Zhang P."/>
            <person name="Huang Z."/>
            <person name="Berger S.L."/>
            <person name="Reinberg D."/>
            <person name="Wang J."/>
            <person name="Liebig J."/>
        </authorList>
    </citation>
    <scope>NUCLEOTIDE SEQUENCE [LARGE SCALE GENOMIC DNA]</scope>
    <source>
        <strain evidence="9 10">R22 G/1</strain>
    </source>
</reference>
<dbReference type="Pfam" id="PF01607">
    <property type="entry name" value="CBM_14"/>
    <property type="match status" value="1"/>
</dbReference>
<proteinExistence type="predicted"/>
<dbReference type="InterPro" id="IPR036508">
    <property type="entry name" value="Chitin-bd_dom_sf"/>
</dbReference>
<dbReference type="InParanoid" id="E2BJP7"/>
<gene>
    <name evidence="9" type="ORF">EAI_00522</name>
</gene>
<feature type="domain" description="Chitin-binding type-2" evidence="8">
    <location>
        <begin position="17"/>
        <end position="76"/>
    </location>
</feature>
<feature type="signal peptide" evidence="7">
    <location>
        <begin position="1"/>
        <end position="17"/>
    </location>
</feature>
<dbReference type="GO" id="GO:0008061">
    <property type="term" value="F:chitin binding"/>
    <property type="evidence" value="ECO:0007669"/>
    <property type="project" value="UniProtKB-KW"/>
</dbReference>
<dbReference type="OMA" id="DSHYYIC"/>
<evidence type="ECO:0000259" key="8">
    <source>
        <dbReference type="PROSITE" id="PS50940"/>
    </source>
</evidence>
<dbReference type="EMBL" id="GL448604">
    <property type="protein sequence ID" value="EFN84105.1"/>
    <property type="molecule type" value="Genomic_DNA"/>
</dbReference>
<feature type="compositionally biased region" description="Basic and acidic residues" evidence="6">
    <location>
        <begin position="433"/>
        <end position="442"/>
    </location>
</feature>
<dbReference type="PANTHER" id="PTHR23301:SF0">
    <property type="entry name" value="CHITIN-BINDING TYPE-2 DOMAIN-CONTAINING PROTEIN-RELATED"/>
    <property type="match status" value="1"/>
</dbReference>
<accession>E2BJP7</accession>
<keyword evidence="5" id="KW-0325">Glycoprotein</keyword>
<keyword evidence="1" id="KW-0147">Chitin-binding</keyword>
<evidence type="ECO:0000256" key="7">
    <source>
        <dbReference type="SAM" id="SignalP"/>
    </source>
</evidence>
<feature type="chain" id="PRO_5003157613" description="Chitin-binding type-2 domain-containing protein" evidence="7">
    <location>
        <begin position="18"/>
        <end position="501"/>
    </location>
</feature>
<dbReference type="InterPro" id="IPR051940">
    <property type="entry name" value="Chitin_bind-dev_reg"/>
</dbReference>
<dbReference type="PANTHER" id="PTHR23301">
    <property type="entry name" value="CHITIN BINDING PERITROPHIN-A"/>
    <property type="match status" value="1"/>
</dbReference>
<evidence type="ECO:0000256" key="1">
    <source>
        <dbReference type="ARBA" id="ARBA00022669"/>
    </source>
</evidence>
<dbReference type="Gene3D" id="2.170.140.10">
    <property type="entry name" value="Chitin binding domain"/>
    <property type="match status" value="2"/>
</dbReference>
<dbReference type="AlphaFoldDB" id="E2BJP7"/>
<evidence type="ECO:0000256" key="2">
    <source>
        <dbReference type="ARBA" id="ARBA00022729"/>
    </source>
</evidence>
<evidence type="ECO:0000256" key="4">
    <source>
        <dbReference type="ARBA" id="ARBA00023157"/>
    </source>
</evidence>
<feature type="region of interest" description="Disordered" evidence="6">
    <location>
        <begin position="394"/>
        <end position="442"/>
    </location>
</feature>
<protein>
    <recommendedName>
        <fullName evidence="8">Chitin-binding type-2 domain-containing protein</fullName>
    </recommendedName>
</protein>
<dbReference type="Proteomes" id="UP000008237">
    <property type="component" value="Unassembled WGS sequence"/>
</dbReference>
<keyword evidence="3" id="KW-0677">Repeat</keyword>
<dbReference type="PROSITE" id="PS50940">
    <property type="entry name" value="CHIT_BIND_II"/>
    <property type="match status" value="2"/>
</dbReference>
<feature type="compositionally biased region" description="Acidic residues" evidence="6">
    <location>
        <begin position="410"/>
        <end position="432"/>
    </location>
</feature>
<keyword evidence="2 7" id="KW-0732">Signal</keyword>
<evidence type="ECO:0000313" key="9">
    <source>
        <dbReference type="EMBL" id="EFN84105.1"/>
    </source>
</evidence>
<dbReference type="GO" id="GO:0005576">
    <property type="term" value="C:extracellular region"/>
    <property type="evidence" value="ECO:0007669"/>
    <property type="project" value="InterPro"/>
</dbReference>
<sequence length="501" mass="56193">MWLSSILSCSLVLLTASSRCPEPKKPHRTSCTIFYNCVNLPGGGYVWVPSRCTDGLVFQPYLRVCVVPGDIWSCDTLSTDPSLVTKRYHGSAESIDPTESSYPGYTKYPTEFSETIDSSFVIEDDTSDLTTEAETPYPLIEFQESQEHETTTTKTTLSGDGGVRNVSYHKEEKYLYEYSNNRRRAPSASTQRYKNIVNDHYKLLHELMSRLHVYKELSVAIPPGLELKNNTSVEPTRTIAVLATHDRKQNVSLNYVVHSFVIASNESHNSDKPSMATTQSSQPENVMTVPTGNSLELLIDGLDADNVIKITDDLGNERYFTIDKYKAVARRLKPRSVSVLACTRNVRLPNRTDCGKYYMCDPKTAAIVEHSCPLYTAFNMNSRICDTESAKTCRGGERATGETTILVGQETDEEEHGEDSTEEEEDEEDEEEKPCREVGKIKDSSSDSHYYICYSVSGSEEIKSIRMMCPNTLIFCRMGELKAEPISDDVSVLDELWAGDV</sequence>